<dbReference type="Pfam" id="PF02229">
    <property type="entry name" value="PC4"/>
    <property type="match status" value="1"/>
</dbReference>
<accession>A0A1Q8EEI3</accession>
<dbReference type="InterPro" id="IPR003173">
    <property type="entry name" value="PC4_C"/>
</dbReference>
<evidence type="ECO:0000313" key="3">
    <source>
        <dbReference type="EMBL" id="SUN08391.1"/>
    </source>
</evidence>
<dbReference type="Proteomes" id="UP000186437">
    <property type="component" value="Unassembled WGS sequence"/>
</dbReference>
<dbReference type="GO" id="GO:0006355">
    <property type="term" value="P:regulation of DNA-templated transcription"/>
    <property type="evidence" value="ECO:0007669"/>
    <property type="project" value="InterPro"/>
</dbReference>
<proteinExistence type="predicted"/>
<dbReference type="OrthoDB" id="7067273at2"/>
<dbReference type="GO" id="GO:0003677">
    <property type="term" value="F:DNA binding"/>
    <property type="evidence" value="ECO:0007669"/>
    <property type="project" value="InterPro"/>
</dbReference>
<name>A0A1Q8EEI3_STRAI</name>
<keyword evidence="3" id="KW-0030">Aminoacyl-tRNA synthetase</keyword>
<protein>
    <submittedName>
        <fullName evidence="3">Bacterial seryl-tRNA synthetase related protein</fullName>
    </submittedName>
</protein>
<dbReference type="RefSeq" id="WP_075098810.1">
    <property type="nucleotide sequence ID" value="NZ_MSJL01000010.1"/>
</dbReference>
<evidence type="ECO:0000313" key="5">
    <source>
        <dbReference type="Proteomes" id="UP000255213"/>
    </source>
</evidence>
<dbReference type="AlphaFoldDB" id="A0A1Q8EEI3"/>
<reference evidence="4" key="1">
    <citation type="submission" date="2016-12" db="EMBL/GenBank/DDBJ databases">
        <authorList>
            <person name="Gulvik C.A."/>
        </authorList>
    </citation>
    <scope>NUCLEOTIDE SEQUENCE [LARGE SCALE GENOMIC DNA]</scope>
    <source>
        <strain evidence="4">ATCC 51725</strain>
    </source>
</reference>
<evidence type="ECO:0000313" key="2">
    <source>
        <dbReference type="EMBL" id="OLF50183.1"/>
    </source>
</evidence>
<evidence type="ECO:0000259" key="1">
    <source>
        <dbReference type="Pfam" id="PF02229"/>
    </source>
</evidence>
<keyword evidence="3" id="KW-0436">Ligase</keyword>
<dbReference type="EMBL" id="MSJL01000010">
    <property type="protein sequence ID" value="OLF50183.1"/>
    <property type="molecule type" value="Genomic_DNA"/>
</dbReference>
<dbReference type="EMBL" id="UHEN01000001">
    <property type="protein sequence ID" value="SUN08391.1"/>
    <property type="molecule type" value="Genomic_DNA"/>
</dbReference>
<dbReference type="GO" id="GO:0004812">
    <property type="term" value="F:aminoacyl-tRNA ligase activity"/>
    <property type="evidence" value="ECO:0007669"/>
    <property type="project" value="UniProtKB-KW"/>
</dbReference>
<dbReference type="Proteomes" id="UP000255213">
    <property type="component" value="Unassembled WGS sequence"/>
</dbReference>
<dbReference type="Gene3D" id="2.30.31.70">
    <property type="match status" value="1"/>
</dbReference>
<feature type="domain" description="Transcriptional coactivator p15 (PC4) C-terminal" evidence="1">
    <location>
        <begin position="25"/>
        <end position="70"/>
    </location>
</feature>
<reference evidence="2" key="2">
    <citation type="submission" date="2016-12" db="EMBL/GenBank/DDBJ databases">
        <authorList>
            <person name="Song W.-J."/>
            <person name="Kurnit D.M."/>
        </authorList>
    </citation>
    <scope>NUCLEOTIDE SEQUENCE [LARGE SCALE GENOMIC DNA]</scope>
    <source>
        <strain evidence="2">ATCC 51725</strain>
    </source>
</reference>
<reference evidence="3 5" key="3">
    <citation type="submission" date="2018-06" db="EMBL/GenBank/DDBJ databases">
        <authorList>
            <consortium name="Pathogen Informatics"/>
            <person name="Doyle S."/>
        </authorList>
    </citation>
    <scope>NUCLEOTIDE SEQUENCE [LARGE SCALE GENOMIC DNA]</scope>
    <source>
        <strain evidence="3 5">NCTC12957</strain>
    </source>
</reference>
<keyword evidence="4" id="KW-1185">Reference proteome</keyword>
<gene>
    <name evidence="2" type="ORF">BU200_03295</name>
    <name evidence="3" type="ORF">NCTC12957_01986</name>
</gene>
<organism evidence="2 4">
    <name type="scientific">Streptococcus acidominimus</name>
    <dbReference type="NCBI Taxonomy" id="1326"/>
    <lineage>
        <taxon>Bacteria</taxon>
        <taxon>Bacillati</taxon>
        <taxon>Bacillota</taxon>
        <taxon>Bacilli</taxon>
        <taxon>Lactobacillales</taxon>
        <taxon>Streptococcaceae</taxon>
        <taxon>Streptococcus</taxon>
    </lineage>
</organism>
<evidence type="ECO:0000313" key="4">
    <source>
        <dbReference type="Proteomes" id="UP000186437"/>
    </source>
</evidence>
<sequence>MTREKTPPFRFQILQKIAVLSTDSTGWTKEVNLISYNDKKPVLDIRKWSPKGKMGRGITLKAEELEALQEVLATLQIEQGEINYGYGN</sequence>